<evidence type="ECO:0000256" key="5">
    <source>
        <dbReference type="ARBA" id="ARBA00025923"/>
    </source>
</evidence>
<dbReference type="InterPro" id="IPR002543">
    <property type="entry name" value="FtsK_dom"/>
</dbReference>
<comment type="caution">
    <text evidence="8">The sequence shown here is derived from an EMBL/GenBank/DDBJ whole genome shotgun (WGS) entry which is preliminary data.</text>
</comment>
<dbReference type="PATRIC" id="fig|797516.3.peg.768"/>
<keyword evidence="2 6" id="KW-0547">Nucleotide-binding</keyword>
<dbReference type="Pfam" id="PF01580">
    <property type="entry name" value="FtsK_SpoIIIE"/>
    <property type="match status" value="1"/>
</dbReference>
<evidence type="ECO:0000256" key="2">
    <source>
        <dbReference type="ARBA" id="ARBA00022741"/>
    </source>
</evidence>
<dbReference type="GO" id="GO:0003677">
    <property type="term" value="F:DNA binding"/>
    <property type="evidence" value="ECO:0007669"/>
    <property type="project" value="InterPro"/>
</dbReference>
<evidence type="ECO:0000313" key="8">
    <source>
        <dbReference type="EMBL" id="EHO52754.1"/>
    </source>
</evidence>
<reference evidence="8 9" key="1">
    <citation type="submission" date="2011-09" db="EMBL/GenBank/DDBJ databases">
        <authorList>
            <person name="Weinstock G."/>
            <person name="Sodergren E."/>
            <person name="Clifton S."/>
            <person name="Fulton L."/>
            <person name="Fulton B."/>
            <person name="Courtney L."/>
            <person name="Fronick C."/>
            <person name="Harrison M."/>
            <person name="Strong C."/>
            <person name="Farmer C."/>
            <person name="Delahaunty K."/>
            <person name="Markovic C."/>
            <person name="Hall O."/>
            <person name="Minx P."/>
            <person name="Tomlinson C."/>
            <person name="Mitreva M."/>
            <person name="Hou S."/>
            <person name="Chen J."/>
            <person name="Wollam A."/>
            <person name="Pepin K.H."/>
            <person name="Johnson M."/>
            <person name="Bhonagiri V."/>
            <person name="Zhang X."/>
            <person name="Suruliraj S."/>
            <person name="Warren W."/>
            <person name="Chinwalla A."/>
            <person name="Mardis E.R."/>
            <person name="Wilson R.K."/>
        </authorList>
    </citation>
    <scope>NUCLEOTIDE SEQUENCE [LARGE SCALE GENOMIC DNA]</scope>
    <source>
        <strain evidence="8 9">F0435</strain>
    </source>
</reference>
<dbReference type="EMBL" id="AGRJ01000092">
    <property type="protein sequence ID" value="EHO52754.1"/>
    <property type="molecule type" value="Genomic_DNA"/>
</dbReference>
<evidence type="ECO:0000256" key="4">
    <source>
        <dbReference type="ARBA" id="ARBA00022840"/>
    </source>
</evidence>
<dbReference type="Pfam" id="PF09397">
    <property type="entry name" value="FtsK_gamma"/>
    <property type="match status" value="1"/>
</dbReference>
<keyword evidence="3" id="KW-0159">Chromosome partition</keyword>
<evidence type="ECO:0000259" key="7">
    <source>
        <dbReference type="PROSITE" id="PS50901"/>
    </source>
</evidence>
<feature type="domain" description="FtsK" evidence="7">
    <location>
        <begin position="1"/>
        <end position="104"/>
    </location>
</feature>
<gene>
    <name evidence="8" type="ORF">HMPREF9104_00862</name>
</gene>
<name>H1LE36_9LACO</name>
<dbReference type="Gene3D" id="1.10.10.10">
    <property type="entry name" value="Winged helix-like DNA-binding domain superfamily/Winged helix DNA-binding domain"/>
    <property type="match status" value="1"/>
</dbReference>
<comment type="subcellular location">
    <subcellularLocation>
        <location evidence="1">Membrane</location>
        <topology evidence="1">Multi-pass membrane protein</topology>
    </subcellularLocation>
</comment>
<evidence type="ECO:0000256" key="1">
    <source>
        <dbReference type="ARBA" id="ARBA00004141"/>
    </source>
</evidence>
<dbReference type="Gene3D" id="3.40.50.300">
    <property type="entry name" value="P-loop containing nucleotide triphosphate hydrolases"/>
    <property type="match status" value="1"/>
</dbReference>
<organism evidence="8 9">
    <name type="scientific">Lentilactobacillus kisonensis F0435</name>
    <dbReference type="NCBI Taxonomy" id="797516"/>
    <lineage>
        <taxon>Bacteria</taxon>
        <taxon>Bacillati</taxon>
        <taxon>Bacillota</taxon>
        <taxon>Bacilli</taxon>
        <taxon>Lactobacillales</taxon>
        <taxon>Lactobacillaceae</taxon>
        <taxon>Lentilactobacillus</taxon>
    </lineage>
</organism>
<dbReference type="SMART" id="SM00843">
    <property type="entry name" value="Ftsk_gamma"/>
    <property type="match status" value="1"/>
</dbReference>
<dbReference type="PROSITE" id="PS50901">
    <property type="entry name" value="FTSK"/>
    <property type="match status" value="1"/>
</dbReference>
<dbReference type="AlphaFoldDB" id="H1LE36"/>
<dbReference type="GO" id="GO:0005524">
    <property type="term" value="F:ATP binding"/>
    <property type="evidence" value="ECO:0007669"/>
    <property type="project" value="UniProtKB-UniRule"/>
</dbReference>
<dbReference type="SUPFAM" id="SSF52540">
    <property type="entry name" value="P-loop containing nucleoside triphosphate hydrolases"/>
    <property type="match status" value="1"/>
</dbReference>
<dbReference type="GO" id="GO:0016020">
    <property type="term" value="C:membrane"/>
    <property type="evidence" value="ECO:0007669"/>
    <property type="project" value="UniProtKB-SubCell"/>
</dbReference>
<proteinExistence type="predicted"/>
<dbReference type="InterPro" id="IPR036388">
    <property type="entry name" value="WH-like_DNA-bd_sf"/>
</dbReference>
<dbReference type="Proteomes" id="UP000005025">
    <property type="component" value="Unassembled WGS sequence"/>
</dbReference>
<dbReference type="PANTHER" id="PTHR22683">
    <property type="entry name" value="SPORULATION PROTEIN RELATED"/>
    <property type="match status" value="1"/>
</dbReference>
<accession>H1LE36</accession>
<evidence type="ECO:0000256" key="3">
    <source>
        <dbReference type="ARBA" id="ARBA00022829"/>
    </source>
</evidence>
<dbReference type="InterPro" id="IPR018541">
    <property type="entry name" value="Ftsk_gamma"/>
</dbReference>
<evidence type="ECO:0000313" key="9">
    <source>
        <dbReference type="Proteomes" id="UP000005025"/>
    </source>
</evidence>
<dbReference type="SUPFAM" id="SSF46785">
    <property type="entry name" value="Winged helix' DNA-binding domain"/>
    <property type="match status" value="1"/>
</dbReference>
<dbReference type="STRING" id="797516.HMPREF9104_00862"/>
<keyword evidence="4 6" id="KW-0067">ATP-binding</keyword>
<dbReference type="InterPro" id="IPR050206">
    <property type="entry name" value="FtsK/SpoIIIE/SftA"/>
</dbReference>
<dbReference type="InterPro" id="IPR027417">
    <property type="entry name" value="P-loop_NTPase"/>
</dbReference>
<sequence>MLNIGQRKIGTYNEFVAKNNRENDAKIQPMPYIVVIVDELADLMMTVSNDVEAAIIRLAQMGRAAGIHMILATQRPSVDVITGLIKANVPSRIAFAVSSGIDSRTIIDTNGAEKLLGRGDMLFLPIDSNTPIRVQGAFIPDQDVAKVVKFITDQQSADYDESMMVSDEEIEQEDQADSEDELFPDALDFVVDQQKASTSLLQRHFRIGYNRAARLIDDLQKRGYIGPQDGSRPRQVYKEK</sequence>
<dbReference type="HOGENOM" id="CLU_001981_9_10_9"/>
<dbReference type="GO" id="GO:0007059">
    <property type="term" value="P:chromosome segregation"/>
    <property type="evidence" value="ECO:0007669"/>
    <property type="project" value="UniProtKB-KW"/>
</dbReference>
<dbReference type="PANTHER" id="PTHR22683:SF41">
    <property type="entry name" value="DNA TRANSLOCASE FTSK"/>
    <property type="match status" value="1"/>
</dbReference>
<dbReference type="InterPro" id="IPR036390">
    <property type="entry name" value="WH_DNA-bd_sf"/>
</dbReference>
<evidence type="ECO:0000256" key="6">
    <source>
        <dbReference type="PROSITE-ProRule" id="PRU00289"/>
    </source>
</evidence>
<comment type="subunit">
    <text evidence="5">Homohexamer. Forms a ring that surrounds DNA.</text>
</comment>
<protein>
    <submittedName>
        <fullName evidence="8">Ftsk gamma domain protein</fullName>
    </submittedName>
</protein>
<comment type="caution">
    <text evidence="6">Lacks conserved residue(s) required for the propagation of feature annotation.</text>
</comment>